<dbReference type="EMBL" id="VFPS01000002">
    <property type="protein sequence ID" value="TQM99020.1"/>
    <property type="molecule type" value="Genomic_DNA"/>
</dbReference>
<dbReference type="Proteomes" id="UP000319804">
    <property type="component" value="Unassembled WGS sequence"/>
</dbReference>
<name>A0A4Y3UR64_9MICO</name>
<keyword evidence="2" id="KW-0255">Endonuclease</keyword>
<dbReference type="InterPro" id="IPR025159">
    <property type="entry name" value="AbiEi_N"/>
</dbReference>
<dbReference type="RefSeq" id="WP_141381427.1">
    <property type="nucleotide sequence ID" value="NZ_BJNA01000073.1"/>
</dbReference>
<accession>A0A4Y3UR64</accession>
<reference evidence="2 3" key="1">
    <citation type="submission" date="2019-06" db="EMBL/GenBank/DDBJ databases">
        <title>Sequencing the genomes of 1000 actinobacteria strains.</title>
        <authorList>
            <person name="Klenk H.-P."/>
        </authorList>
    </citation>
    <scope>NUCLEOTIDE SEQUENCE [LARGE SCALE GENOMIC DNA]</scope>
    <source>
        <strain evidence="2 3">DSM 20427</strain>
    </source>
</reference>
<evidence type="ECO:0000313" key="3">
    <source>
        <dbReference type="Proteomes" id="UP000319804"/>
    </source>
</evidence>
<comment type="caution">
    <text evidence="2">The sequence shown here is derived from an EMBL/GenBank/DDBJ whole genome shotgun (WGS) entry which is preliminary data.</text>
</comment>
<dbReference type="Gene3D" id="3.40.960.10">
    <property type="entry name" value="VSR Endonuclease"/>
    <property type="match status" value="1"/>
</dbReference>
<keyword evidence="2" id="KW-0378">Hydrolase</keyword>
<proteinExistence type="predicted"/>
<dbReference type="AlphaFoldDB" id="A0A4Y3UR64"/>
<feature type="domain" description="AbiEi antitoxin N-terminal" evidence="1">
    <location>
        <begin position="19"/>
        <end position="53"/>
    </location>
</feature>
<dbReference type="OrthoDB" id="2594539at2"/>
<dbReference type="Pfam" id="PF13338">
    <property type="entry name" value="AbiEi_4"/>
    <property type="match status" value="1"/>
</dbReference>
<evidence type="ECO:0000313" key="2">
    <source>
        <dbReference type="EMBL" id="TQM99020.1"/>
    </source>
</evidence>
<protein>
    <submittedName>
        <fullName evidence="2">Very-short-patch-repair endonuclease</fullName>
    </submittedName>
</protein>
<organism evidence="2 3">
    <name type="scientific">Microbacterium lacticum</name>
    <dbReference type="NCBI Taxonomy" id="33885"/>
    <lineage>
        <taxon>Bacteria</taxon>
        <taxon>Bacillati</taxon>
        <taxon>Actinomycetota</taxon>
        <taxon>Actinomycetes</taxon>
        <taxon>Micrococcales</taxon>
        <taxon>Microbacteriaceae</taxon>
        <taxon>Microbacterium</taxon>
    </lineage>
</organism>
<dbReference type="GO" id="GO:0004519">
    <property type="term" value="F:endonuclease activity"/>
    <property type="evidence" value="ECO:0007669"/>
    <property type="project" value="UniProtKB-KW"/>
</dbReference>
<keyword evidence="3" id="KW-1185">Reference proteome</keyword>
<evidence type="ECO:0000259" key="1">
    <source>
        <dbReference type="Pfam" id="PF13338"/>
    </source>
</evidence>
<gene>
    <name evidence="2" type="ORF">FHX68_1743</name>
</gene>
<sequence>MYRPHKPVPVLPPDTPARVLRRDDLLAAGATGRAISRAVREGTLLRPRRGAYLPSGCHPHAVAAARLGGRLDGTTLLARYGVFVFDGSNVHVRVDPHARAIGSDRGGALVHWAMSEAEENALGTTIVEALAHAVMTQPPRMSIATLDSAWQLRLVDEVGIAEVFRRLPRRFRRLHPLLDRRAEAGTETLVRLMLRALGTRPELQAEIAGVGFVDLLVDGWLIVECDSAAHHSDWRARLRDLRRDADALALGYTTLRLAAEDILYRPDWVMAVLRAALANRGAPLRGRS</sequence>
<keyword evidence="2" id="KW-0540">Nuclease</keyword>